<dbReference type="InterPro" id="IPR029069">
    <property type="entry name" value="HotDog_dom_sf"/>
</dbReference>
<evidence type="ECO:0000313" key="2">
    <source>
        <dbReference type="EMBL" id="MST35243.1"/>
    </source>
</evidence>
<feature type="non-terminal residue" evidence="2">
    <location>
        <position position="1"/>
    </location>
</feature>
<dbReference type="PANTHER" id="PTHR36934:SF1">
    <property type="entry name" value="THIOESTERASE DOMAIN-CONTAINING PROTEIN"/>
    <property type="match status" value="1"/>
</dbReference>
<organism evidence="2 3">
    <name type="scientific">Acidiferrimicrobium australe</name>
    <dbReference type="NCBI Taxonomy" id="2664430"/>
    <lineage>
        <taxon>Bacteria</taxon>
        <taxon>Bacillati</taxon>
        <taxon>Actinomycetota</taxon>
        <taxon>Acidimicrobiia</taxon>
        <taxon>Acidimicrobiales</taxon>
        <taxon>Acidimicrobiaceae</taxon>
        <taxon>Acidiferrimicrobium</taxon>
    </lineage>
</organism>
<protein>
    <submittedName>
        <fullName evidence="2">Thioesterase</fullName>
    </submittedName>
</protein>
<dbReference type="SUPFAM" id="SSF54637">
    <property type="entry name" value="Thioesterase/thiol ester dehydrase-isomerase"/>
    <property type="match status" value="1"/>
</dbReference>
<comment type="caution">
    <text evidence="2">The sequence shown here is derived from an EMBL/GenBank/DDBJ whole genome shotgun (WGS) entry which is preliminary data.</text>
</comment>
<dbReference type="Proteomes" id="UP000437736">
    <property type="component" value="Unassembled WGS sequence"/>
</dbReference>
<keyword evidence="3" id="KW-1185">Reference proteome</keyword>
<evidence type="ECO:0000259" key="1">
    <source>
        <dbReference type="Pfam" id="PF22636"/>
    </source>
</evidence>
<dbReference type="EMBL" id="WJHE01001547">
    <property type="protein sequence ID" value="MST35243.1"/>
    <property type="molecule type" value="Genomic_DNA"/>
</dbReference>
<dbReference type="Gene3D" id="3.10.129.10">
    <property type="entry name" value="Hotdog Thioesterase"/>
    <property type="match status" value="1"/>
</dbReference>
<name>A0ABW9R3H1_9ACTN</name>
<proteinExistence type="predicted"/>
<gene>
    <name evidence="2" type="ORF">GHK86_21240</name>
</gene>
<dbReference type="InterPro" id="IPR054485">
    <property type="entry name" value="FlK-like_dom"/>
</dbReference>
<dbReference type="PANTHER" id="PTHR36934">
    <property type="entry name" value="BLR0278 PROTEIN"/>
    <property type="match status" value="1"/>
</dbReference>
<dbReference type="PIRSF" id="PIRSF014972">
    <property type="entry name" value="FlK"/>
    <property type="match status" value="1"/>
</dbReference>
<dbReference type="InterPro" id="IPR025540">
    <property type="entry name" value="FlK"/>
</dbReference>
<reference evidence="2 3" key="1">
    <citation type="submission" date="2019-11" db="EMBL/GenBank/DDBJ databases">
        <title>Acidiferrimicrobium australis gen. nov., sp. nov., an acidophilic and obligately heterotrophic, member of the Actinobacteria that catalyses dissimilatory oxido- reduction of iron isolated from metal-rich acidic water in Chile.</title>
        <authorList>
            <person name="Gonzalez D."/>
            <person name="Huber K."/>
            <person name="Hedrich S."/>
            <person name="Rojas-Villalobos C."/>
            <person name="Quatrini R."/>
            <person name="Dinamarca M.A."/>
            <person name="Schwarz A."/>
            <person name="Canales C."/>
            <person name="Nancucheo I."/>
        </authorList>
    </citation>
    <scope>NUCLEOTIDE SEQUENCE [LARGE SCALE GENOMIC DNA]</scope>
    <source>
        <strain evidence="2 3">USS-CCA1</strain>
    </source>
</reference>
<dbReference type="Pfam" id="PF22636">
    <property type="entry name" value="FlK"/>
    <property type="match status" value="1"/>
</dbReference>
<evidence type="ECO:0000313" key="3">
    <source>
        <dbReference type="Proteomes" id="UP000437736"/>
    </source>
</evidence>
<sequence>EDTAAAARSGDVAVLATPRVVALCEEASVHALAGYLPEGHTSVGTRVEMAHLAAVAVGSAVRAVATLEKTEGRRLVFSVSVTDRCGLVAVGKVTRVVVERDHFVHKAR</sequence>
<feature type="domain" description="Fluoroacetyl-CoA-specific thioesterase-like" evidence="1">
    <location>
        <begin position="1"/>
        <end position="100"/>
    </location>
</feature>
<accession>A0ABW9R3H1</accession>